<dbReference type="AlphaFoldDB" id="A0A0A2ZRI5"/>
<evidence type="ECO:0000313" key="4">
    <source>
        <dbReference type="EMBL" id="KGQ59631.1"/>
    </source>
</evidence>
<proteinExistence type="inferred from homology"/>
<dbReference type="InterPro" id="IPR011250">
    <property type="entry name" value="OMP/PagP_B-barrel"/>
</dbReference>
<dbReference type="GO" id="GO:0015288">
    <property type="term" value="F:porin activity"/>
    <property type="evidence" value="ECO:0007669"/>
    <property type="project" value="InterPro"/>
</dbReference>
<name>A0A0A2ZRI5_9PAST</name>
<dbReference type="EMBL" id="JPJQ01000055">
    <property type="protein sequence ID" value="KGQ59631.1"/>
    <property type="molecule type" value="Genomic_DNA"/>
</dbReference>
<dbReference type="Proteomes" id="UP000030554">
    <property type="component" value="Unassembled WGS sequence"/>
</dbReference>
<evidence type="ECO:0000256" key="2">
    <source>
        <dbReference type="SAM" id="SignalP"/>
    </source>
</evidence>
<evidence type="ECO:0000313" key="5">
    <source>
        <dbReference type="Proteomes" id="UP000030554"/>
    </source>
</evidence>
<feature type="chain" id="PRO_5001997501" evidence="2">
    <location>
        <begin position="21"/>
        <end position="206"/>
    </location>
</feature>
<comment type="caution">
    <text evidence="4">The sequence shown here is derived from an EMBL/GenBank/DDBJ whole genome shotgun (WGS) entry which is preliminary data.</text>
</comment>
<feature type="signal peptide" evidence="2">
    <location>
        <begin position="1"/>
        <end position="20"/>
    </location>
</feature>
<dbReference type="GO" id="GO:0009279">
    <property type="term" value="C:cell outer membrane"/>
    <property type="evidence" value="ECO:0007669"/>
    <property type="project" value="UniProtKB-ARBA"/>
</dbReference>
<protein>
    <submittedName>
        <fullName evidence="4">Porin</fullName>
    </submittedName>
</protein>
<comment type="similarity">
    <text evidence="1">Belongs to the opacity porin family.</text>
</comment>
<keyword evidence="2" id="KW-0732">Signal</keyword>
<evidence type="ECO:0000256" key="1">
    <source>
        <dbReference type="ARBA" id="ARBA00009830"/>
    </source>
</evidence>
<gene>
    <name evidence="4" type="ORF">IO48_11105</name>
</gene>
<dbReference type="InterPro" id="IPR003394">
    <property type="entry name" value="Porin_opacity"/>
</dbReference>
<accession>A0A0A2ZRI5</accession>
<dbReference type="PATRIC" id="fig|1005058.3.peg.935"/>
<sequence>MKKLLVVALGALALASTAQAEWYVQGNLGYSKIKTSGLEDGELNKSKVTPSVAVGYKLGDIRLAVDYTYYGNVDDHRRLYDEDGYTESKDELKIRGVGVSALYDIDLQSNIKPYVGVRLSSNKIKMKSSDTGVYKRNDGTIFNALEKEKDVTETSTKFGYGALVGASYDLMPNLALDVAAEYNILGKFDDVKVKQYGVKAGLRYTF</sequence>
<evidence type="ECO:0000259" key="3">
    <source>
        <dbReference type="Pfam" id="PF02462"/>
    </source>
</evidence>
<dbReference type="Pfam" id="PF02462">
    <property type="entry name" value="Opacity"/>
    <property type="match status" value="1"/>
</dbReference>
<feature type="domain" description="Porin opacity type" evidence="3">
    <location>
        <begin position="54"/>
        <end position="206"/>
    </location>
</feature>
<organism evidence="4 5">
    <name type="scientific">Gallibacterium anatis 4895</name>
    <dbReference type="NCBI Taxonomy" id="1396510"/>
    <lineage>
        <taxon>Bacteria</taxon>
        <taxon>Pseudomonadati</taxon>
        <taxon>Pseudomonadota</taxon>
        <taxon>Gammaproteobacteria</taxon>
        <taxon>Pasteurellales</taxon>
        <taxon>Pasteurellaceae</taxon>
        <taxon>Gallibacterium</taxon>
    </lineage>
</organism>
<reference evidence="4 5" key="1">
    <citation type="submission" date="2014-07" db="EMBL/GenBank/DDBJ databases">
        <title>Chaperone-usher fimbriae in a diverse selection of Gallibacterium genomes.</title>
        <authorList>
            <person name="Kudirkiene E."/>
            <person name="Bager R.J."/>
            <person name="Johnson T.J."/>
            <person name="Bojesen A.M."/>
        </authorList>
    </citation>
    <scope>NUCLEOTIDE SEQUENCE [LARGE SCALE GENOMIC DNA]</scope>
    <source>
        <strain evidence="4 5">4895</strain>
    </source>
</reference>
<dbReference type="RefSeq" id="WP_013745762.1">
    <property type="nucleotide sequence ID" value="NZ_JPJQ01000055.1"/>
</dbReference>
<dbReference type="SUPFAM" id="SSF56925">
    <property type="entry name" value="OMPA-like"/>
    <property type="match status" value="1"/>
</dbReference>
<dbReference type="Gene3D" id="2.40.160.20">
    <property type="match status" value="1"/>
</dbReference>